<dbReference type="SUPFAM" id="SSF56112">
    <property type="entry name" value="Protein kinase-like (PK-like)"/>
    <property type="match status" value="1"/>
</dbReference>
<keyword evidence="2 12" id="KW-0808">Transferase</keyword>
<dbReference type="Gene3D" id="3.30.200.20">
    <property type="entry name" value="Phosphorylase Kinase, domain 1"/>
    <property type="match status" value="1"/>
</dbReference>
<dbReference type="SMART" id="SM00326">
    <property type="entry name" value="SH3"/>
    <property type="match status" value="1"/>
</dbReference>
<feature type="region of interest" description="Disordered" evidence="13">
    <location>
        <begin position="698"/>
        <end position="949"/>
    </location>
</feature>
<keyword evidence="5 11" id="KW-0067">ATP-binding</keyword>
<dbReference type="AlphaFoldDB" id="A0A6F9D645"/>
<evidence type="ECO:0000256" key="2">
    <source>
        <dbReference type="ARBA" id="ARBA00022679"/>
    </source>
</evidence>
<evidence type="ECO:0000256" key="7">
    <source>
        <dbReference type="ARBA" id="ARBA00023137"/>
    </source>
</evidence>
<feature type="compositionally biased region" description="Basic residues" evidence="13">
    <location>
        <begin position="812"/>
        <end position="821"/>
    </location>
</feature>
<feature type="domain" description="Protein kinase" evidence="16">
    <location>
        <begin position="199"/>
        <end position="456"/>
    </location>
</feature>
<feature type="binding site" evidence="11">
    <location>
        <position position="228"/>
    </location>
    <ligand>
        <name>ATP</name>
        <dbReference type="ChEBI" id="CHEBI:30616"/>
    </ligand>
</feature>
<dbReference type="Gene3D" id="2.30.30.40">
    <property type="entry name" value="SH3 Domains"/>
    <property type="match status" value="1"/>
</dbReference>
<dbReference type="InterPro" id="IPR035837">
    <property type="entry name" value="ABL_SH2"/>
</dbReference>
<evidence type="ECO:0000259" key="14">
    <source>
        <dbReference type="PROSITE" id="PS50001"/>
    </source>
</evidence>
<comment type="catalytic activity">
    <reaction evidence="8 12">
        <text>L-tyrosyl-[protein] + ATP = O-phospho-L-tyrosyl-[protein] + ADP + H(+)</text>
        <dbReference type="Rhea" id="RHEA:10596"/>
        <dbReference type="Rhea" id="RHEA-COMP:10136"/>
        <dbReference type="Rhea" id="RHEA-COMP:20101"/>
        <dbReference type="ChEBI" id="CHEBI:15378"/>
        <dbReference type="ChEBI" id="CHEBI:30616"/>
        <dbReference type="ChEBI" id="CHEBI:46858"/>
        <dbReference type="ChEBI" id="CHEBI:61978"/>
        <dbReference type="ChEBI" id="CHEBI:456216"/>
        <dbReference type="EC" id="2.7.10.2"/>
    </reaction>
</comment>
<dbReference type="FunFam" id="1.10.510.10:FF:000554">
    <property type="entry name" value="Predicted protein"/>
    <property type="match status" value="1"/>
</dbReference>
<dbReference type="PROSITE" id="PS50002">
    <property type="entry name" value="SH3"/>
    <property type="match status" value="1"/>
</dbReference>
<dbReference type="InterPro" id="IPR036860">
    <property type="entry name" value="SH2_dom_sf"/>
</dbReference>
<dbReference type="InterPro" id="IPR017441">
    <property type="entry name" value="Protein_kinase_ATP_BS"/>
</dbReference>
<dbReference type="Pfam" id="PF00017">
    <property type="entry name" value="SH2"/>
    <property type="match status" value="1"/>
</dbReference>
<dbReference type="InterPro" id="IPR036028">
    <property type="entry name" value="SH3-like_dom_sf"/>
</dbReference>
<dbReference type="SMART" id="SM00252">
    <property type="entry name" value="SH2"/>
    <property type="match status" value="1"/>
</dbReference>
<sequence>MTVGESDLFVALYPFQSGGVNQLSLQKGCQLCVLRYNASGEWCEAKMVCIDKDSDATKCAKVGSVGWVPSNYITPATSLDMHAWYHGPVTRLTSEYLLSSGINGSFLVRDSESCRGQLSVSVRYNASVYHYRINNDKDGLYYIASEHRFKTLPELVHHHSYASDGLVTILHYPVAKDTKPTLYSMSPDCDEWEVDRTEIHMKLRLGGGQYGDVYEAVWKRYNKVVAVKTFREDTTNTEEFLKEAAVMKSIKHPNLVQLLGVCTREPPFYIVTEFMSQGNLLEYLRRCDKTETNHVVLLHMSVQIAKAMEYLETRNYIHRDLAARNCLIEVNNVVKVADFGLSRLMATGDDYTARAGAKFPIKWTAPESLAYNRFSTKSDVWSFGILLWEIATYGMSPYPGIDLTMVYEKLENGYRMEAPKTCPDQLHSLMLQCWSWEVCDRPTFQDIRQTLDHLFQEPVKTVKPDVKPPSLPGKKHRLGESGQVPTASNETDKTAVSGKTSPELTVTPPTPRKENTNENNHWANNGSTLHSGSSSTFAAPAPAPPPADVGSSVDSKKKKRQAPQPPARISSFRSGDEEQRPQVTVRNNLSTFTGQCSKSGEVFSSSTQRDDLSSETSEGSSIDHFGGDMRRSASLDIAAKLGQMTPGDSADELSDRTSGSGHNNAFVISQSFQEHFHGNWKEKKPSIFSKIMPRFKTKKNYSPQSSSVDPEDTDSVSSVPVSSSKAQDNSFFTRSGVRRSWRKVTSHMVPKKSSTKNSESSDRCATPHSDDSTHSAPPGGINVFPEDPRGGAVPQSFTFPSPGAEEVEVKKPNKPVRKKERSRYVDDSHLHGDGLQHRKKRPTRLSEPPDQRYNIRRGSIDRSDISIPRHLSVGSDDQTPDTPPPTFKPPTPPRTPDALSEPQGSKRPTGHSPIMLHSSGNSSDAPQRNRMGSARSAGELDDEREVFSGSNSVTAMAPLVAARLSLRKRADTKSASGQEVSEEEFHAAHQRALSALRLALNDRSHVQPALRDILRLVAYAHTYTVQIPIRNRFQFREKVESLDREISGTWQRVHDHSTSDRPFQTAFALQLVTDIGSLL</sequence>
<feature type="compositionally biased region" description="Low complexity" evidence="13">
    <location>
        <begin position="715"/>
        <end position="724"/>
    </location>
</feature>
<dbReference type="InterPro" id="IPR001245">
    <property type="entry name" value="Ser-Thr/Tyr_kinase_cat_dom"/>
</dbReference>
<dbReference type="PANTHER" id="PTHR24418">
    <property type="entry name" value="TYROSINE-PROTEIN KINASE"/>
    <property type="match status" value="1"/>
</dbReference>
<dbReference type="GO" id="GO:0007154">
    <property type="term" value="P:cell communication"/>
    <property type="evidence" value="ECO:0007669"/>
    <property type="project" value="UniProtKB-ARBA"/>
</dbReference>
<evidence type="ECO:0000259" key="15">
    <source>
        <dbReference type="PROSITE" id="PS50002"/>
    </source>
</evidence>
<feature type="domain" description="SH3" evidence="15">
    <location>
        <begin position="4"/>
        <end position="78"/>
    </location>
</feature>
<dbReference type="PROSITE" id="PS00109">
    <property type="entry name" value="PROTEIN_KINASE_TYR"/>
    <property type="match status" value="1"/>
</dbReference>
<dbReference type="InterPro" id="IPR008266">
    <property type="entry name" value="Tyr_kinase_AS"/>
</dbReference>
<keyword evidence="1 10" id="KW-0728">SH3 domain</keyword>
<dbReference type="GO" id="GO:0023052">
    <property type="term" value="P:signaling"/>
    <property type="evidence" value="ECO:0007669"/>
    <property type="project" value="UniProtKB-ARBA"/>
</dbReference>
<keyword evidence="6 9" id="KW-0727">SH2 domain</keyword>
<dbReference type="CDD" id="cd11850">
    <property type="entry name" value="SH3_Abl"/>
    <property type="match status" value="1"/>
</dbReference>
<dbReference type="PROSITE" id="PS50001">
    <property type="entry name" value="SH2"/>
    <property type="match status" value="1"/>
</dbReference>
<dbReference type="SUPFAM" id="SSF55550">
    <property type="entry name" value="SH2 domain"/>
    <property type="match status" value="1"/>
</dbReference>
<dbReference type="Pfam" id="PF07714">
    <property type="entry name" value="PK_Tyr_Ser-Thr"/>
    <property type="match status" value="1"/>
</dbReference>
<dbReference type="SMART" id="SM00219">
    <property type="entry name" value="TyrKc"/>
    <property type="match status" value="1"/>
</dbReference>
<evidence type="ECO:0000256" key="1">
    <source>
        <dbReference type="ARBA" id="ARBA00022443"/>
    </source>
</evidence>
<reference evidence="17" key="1">
    <citation type="submission" date="2020-04" db="EMBL/GenBank/DDBJ databases">
        <authorList>
            <person name="Neveu A P."/>
        </authorList>
    </citation>
    <scope>NUCLEOTIDE SEQUENCE</scope>
    <source>
        <tissue evidence="17">Whole embryo</tissue>
    </source>
</reference>
<dbReference type="PROSITE" id="PS00107">
    <property type="entry name" value="PROTEIN_KINASE_ATP"/>
    <property type="match status" value="1"/>
</dbReference>
<evidence type="ECO:0000256" key="11">
    <source>
        <dbReference type="PROSITE-ProRule" id="PRU10141"/>
    </source>
</evidence>
<evidence type="ECO:0000256" key="5">
    <source>
        <dbReference type="ARBA" id="ARBA00022840"/>
    </source>
</evidence>
<evidence type="ECO:0000256" key="9">
    <source>
        <dbReference type="PROSITE-ProRule" id="PRU00191"/>
    </source>
</evidence>
<evidence type="ECO:0000256" key="12">
    <source>
        <dbReference type="RuleBase" id="RU362096"/>
    </source>
</evidence>
<proteinExistence type="evidence at transcript level"/>
<dbReference type="EMBL" id="LR782629">
    <property type="protein sequence ID" value="CAB3219662.1"/>
    <property type="molecule type" value="mRNA"/>
</dbReference>
<dbReference type="SUPFAM" id="SSF50044">
    <property type="entry name" value="SH3-domain"/>
    <property type="match status" value="1"/>
</dbReference>
<keyword evidence="3 11" id="KW-0547">Nucleotide-binding</keyword>
<dbReference type="PRINTS" id="PR00109">
    <property type="entry name" value="TYRKINASE"/>
</dbReference>
<dbReference type="InterPro" id="IPR000980">
    <property type="entry name" value="SH2"/>
</dbReference>
<evidence type="ECO:0000256" key="8">
    <source>
        <dbReference type="ARBA" id="ARBA00051245"/>
    </source>
</evidence>
<feature type="compositionally biased region" description="Basic and acidic residues" evidence="13">
    <location>
        <begin position="822"/>
        <end position="836"/>
    </location>
</feature>
<feature type="compositionally biased region" description="Polar residues" evidence="13">
    <location>
        <begin position="581"/>
        <end position="607"/>
    </location>
</feature>
<dbReference type="EC" id="2.7.10.2" evidence="12"/>
<evidence type="ECO:0000256" key="3">
    <source>
        <dbReference type="ARBA" id="ARBA00022741"/>
    </source>
</evidence>
<keyword evidence="4 12" id="KW-0418">Kinase</keyword>
<evidence type="ECO:0000256" key="6">
    <source>
        <dbReference type="ARBA" id="ARBA00022999"/>
    </source>
</evidence>
<evidence type="ECO:0000313" key="17">
    <source>
        <dbReference type="EMBL" id="CAB3219662.1"/>
    </source>
</evidence>
<dbReference type="FunFam" id="2.30.30.40:FF:000010">
    <property type="entry name" value="Tyrosine-protein kinase"/>
    <property type="match status" value="1"/>
</dbReference>
<dbReference type="InterPro" id="IPR000719">
    <property type="entry name" value="Prot_kinase_dom"/>
</dbReference>
<comment type="similarity">
    <text evidence="12">Belongs to the protein kinase superfamily. Tyr protein kinase family.</text>
</comment>
<feature type="domain" description="SH2" evidence="14">
    <location>
        <begin position="84"/>
        <end position="174"/>
    </location>
</feature>
<dbReference type="FunFam" id="3.30.200.20:FF:000037">
    <property type="entry name" value="Tyrosine-protein kinase"/>
    <property type="match status" value="1"/>
</dbReference>
<dbReference type="PROSITE" id="PS50011">
    <property type="entry name" value="PROTEIN_KINASE_DOM"/>
    <property type="match status" value="1"/>
</dbReference>
<evidence type="ECO:0000259" key="16">
    <source>
        <dbReference type="PROSITE" id="PS50011"/>
    </source>
</evidence>
<dbReference type="PRINTS" id="PR00401">
    <property type="entry name" value="SH2DOMAIN"/>
</dbReference>
<keyword evidence="7 12" id="KW-0829">Tyrosine-protein kinase</keyword>
<dbReference type="Gene3D" id="3.30.505.10">
    <property type="entry name" value="SH2 domain"/>
    <property type="match status" value="1"/>
</dbReference>
<evidence type="ECO:0000256" key="13">
    <source>
        <dbReference type="SAM" id="MobiDB-lite"/>
    </source>
</evidence>
<name>A0A6F9D645_9ASCI</name>
<evidence type="ECO:0000256" key="4">
    <source>
        <dbReference type="ARBA" id="ARBA00022777"/>
    </source>
</evidence>
<dbReference type="InterPro" id="IPR020635">
    <property type="entry name" value="Tyr_kinase_cat_dom"/>
</dbReference>
<accession>A0A6F9D645</accession>
<dbReference type="InterPro" id="IPR050198">
    <property type="entry name" value="Non-receptor_tyrosine_kinases"/>
</dbReference>
<dbReference type="InterPro" id="IPR001452">
    <property type="entry name" value="SH3_domain"/>
</dbReference>
<feature type="compositionally biased region" description="Polar residues" evidence="13">
    <location>
        <begin position="526"/>
        <end position="537"/>
    </location>
</feature>
<dbReference type="GO" id="GO:0004715">
    <property type="term" value="F:non-membrane spanning protein tyrosine kinase activity"/>
    <property type="evidence" value="ECO:0007669"/>
    <property type="project" value="UniProtKB-EC"/>
</dbReference>
<dbReference type="FunFam" id="3.30.505.10:FF:000004">
    <property type="entry name" value="Tyrosine-protein kinase"/>
    <property type="match status" value="1"/>
</dbReference>
<dbReference type="CDD" id="cd09935">
    <property type="entry name" value="SH2_ABL"/>
    <property type="match status" value="1"/>
</dbReference>
<protein>
    <recommendedName>
        <fullName evidence="12">Tyrosine-protein kinase</fullName>
        <ecNumber evidence="12">2.7.10.2</ecNumber>
    </recommendedName>
</protein>
<feature type="region of interest" description="Disordered" evidence="13">
    <location>
        <begin position="462"/>
        <end position="628"/>
    </location>
</feature>
<dbReference type="GO" id="GO:0005524">
    <property type="term" value="F:ATP binding"/>
    <property type="evidence" value="ECO:0007669"/>
    <property type="project" value="UniProtKB-UniRule"/>
</dbReference>
<evidence type="ECO:0000256" key="10">
    <source>
        <dbReference type="PROSITE-ProRule" id="PRU00192"/>
    </source>
</evidence>
<feature type="compositionally biased region" description="Basic residues" evidence="13">
    <location>
        <begin position="736"/>
        <end position="754"/>
    </location>
</feature>
<feature type="compositionally biased region" description="Pro residues" evidence="13">
    <location>
        <begin position="881"/>
        <end position="895"/>
    </location>
</feature>
<dbReference type="InterPro" id="IPR011009">
    <property type="entry name" value="Kinase-like_dom_sf"/>
</dbReference>
<organism evidence="17">
    <name type="scientific">Phallusia mammillata</name>
    <dbReference type="NCBI Taxonomy" id="59560"/>
    <lineage>
        <taxon>Eukaryota</taxon>
        <taxon>Metazoa</taxon>
        <taxon>Chordata</taxon>
        <taxon>Tunicata</taxon>
        <taxon>Ascidiacea</taxon>
        <taxon>Phlebobranchia</taxon>
        <taxon>Ascidiidae</taxon>
        <taxon>Phallusia</taxon>
    </lineage>
</organism>
<dbReference type="Gene3D" id="1.10.510.10">
    <property type="entry name" value="Transferase(Phosphotransferase) domain 1"/>
    <property type="match status" value="1"/>
</dbReference>
<gene>
    <name evidence="17" type="primary">Abl1</name>
</gene>